<feature type="active site" description="Acyl-thioester intermediate" evidence="2">
    <location>
        <position position="164"/>
    </location>
</feature>
<keyword evidence="7" id="KW-1185">Reference proteome</keyword>
<dbReference type="InterPro" id="IPR011141">
    <property type="entry name" value="Polyketide_synthase_type-III"/>
</dbReference>
<dbReference type="Gene3D" id="3.40.47.10">
    <property type="match status" value="2"/>
</dbReference>
<dbReference type="AlphaFoldDB" id="A0AAV5KSG7"/>
<dbReference type="EMBL" id="BPVZ01000076">
    <property type="protein sequence ID" value="GKV27591.1"/>
    <property type="molecule type" value="Genomic_DNA"/>
</dbReference>
<gene>
    <name evidence="6" type="ORF">SLEP1_g36751</name>
</gene>
<dbReference type="GO" id="GO:0030639">
    <property type="term" value="P:polyketide biosynthetic process"/>
    <property type="evidence" value="ECO:0007669"/>
    <property type="project" value="TreeGrafter"/>
</dbReference>
<organism evidence="6 7">
    <name type="scientific">Rubroshorea leprosula</name>
    <dbReference type="NCBI Taxonomy" id="152421"/>
    <lineage>
        <taxon>Eukaryota</taxon>
        <taxon>Viridiplantae</taxon>
        <taxon>Streptophyta</taxon>
        <taxon>Embryophyta</taxon>
        <taxon>Tracheophyta</taxon>
        <taxon>Spermatophyta</taxon>
        <taxon>Magnoliopsida</taxon>
        <taxon>eudicotyledons</taxon>
        <taxon>Gunneridae</taxon>
        <taxon>Pentapetalae</taxon>
        <taxon>rosids</taxon>
        <taxon>malvids</taxon>
        <taxon>Malvales</taxon>
        <taxon>Dipterocarpaceae</taxon>
        <taxon>Rubroshorea</taxon>
    </lineage>
</organism>
<evidence type="ECO:0008006" key="8">
    <source>
        <dbReference type="Google" id="ProtNLM"/>
    </source>
</evidence>
<dbReference type="InterPro" id="IPR018088">
    <property type="entry name" value="Chalcone/stilbene_synthase_AS"/>
</dbReference>
<comment type="caution">
    <text evidence="6">The sequence shown here is derived from an EMBL/GenBank/DDBJ whole genome shotgun (WGS) entry which is preliminary data.</text>
</comment>
<keyword evidence="3" id="KW-0808">Transferase</keyword>
<evidence type="ECO:0000256" key="3">
    <source>
        <dbReference type="RuleBase" id="RU003633"/>
    </source>
</evidence>
<dbReference type="PANTHER" id="PTHR11877">
    <property type="entry name" value="HYDROXYMETHYLGLUTARYL-COA SYNTHASE"/>
    <property type="match status" value="1"/>
</dbReference>
<protein>
    <recommendedName>
        <fullName evidence="8">Chalcone synthase</fullName>
    </recommendedName>
</protein>
<evidence type="ECO:0000256" key="2">
    <source>
        <dbReference type="PIRSR" id="PIRSR000451-1"/>
    </source>
</evidence>
<evidence type="ECO:0000256" key="1">
    <source>
        <dbReference type="ARBA" id="ARBA00005531"/>
    </source>
</evidence>
<dbReference type="InterPro" id="IPR001099">
    <property type="entry name" value="Chalcone/stilbene_synt_N"/>
</dbReference>
<dbReference type="FunFam" id="3.40.47.10:FF:000025">
    <property type="entry name" value="Chalcone synthase 2"/>
    <property type="match status" value="1"/>
</dbReference>
<evidence type="ECO:0000259" key="4">
    <source>
        <dbReference type="Pfam" id="PF00195"/>
    </source>
</evidence>
<dbReference type="InterPro" id="IPR012328">
    <property type="entry name" value="Chalcone/stilbene_synt_C"/>
</dbReference>
<dbReference type="FunFam" id="3.40.47.10:FF:000014">
    <property type="entry name" value="Chalcone synthase 1"/>
    <property type="match status" value="1"/>
</dbReference>
<dbReference type="PIRSF" id="PIRSF000451">
    <property type="entry name" value="PKS_III"/>
    <property type="match status" value="1"/>
</dbReference>
<dbReference type="PANTHER" id="PTHR11877:SF80">
    <property type="entry name" value="CHALCONE SYNTHASE 1"/>
    <property type="match status" value="1"/>
</dbReference>
<evidence type="ECO:0000259" key="5">
    <source>
        <dbReference type="Pfam" id="PF02797"/>
    </source>
</evidence>
<dbReference type="Pfam" id="PF00195">
    <property type="entry name" value="Chal_sti_synt_N"/>
    <property type="match status" value="1"/>
</dbReference>
<evidence type="ECO:0000313" key="7">
    <source>
        <dbReference type="Proteomes" id="UP001054252"/>
    </source>
</evidence>
<sequence>MVTVDEVRKAQRAEGPATVLAIGTANPPNVHYQSTYPDYFFRITNSEHKTDLKQKFQRICEGSAVEKRHMYFTEDLLKENPNICEYKGTSLNVRQKMVVEETPKLAKESALKALKEWGQPLSKITHLVFCSTSGVEMPGIDHRLIKLLGLQPSVKRVMMYHIGCYAGGAVLRVAKDLAENNKGARVLLVSAELTVITFHGPHETHLDNLVGQAIFGDGSAAVIIGSDPIPGVEKPLFELVSATQNLLPDSEGAIVGHLREAGLVFHLSKNVPKVISNNIEKALLKAFEPLGITDWNSIFWIPHPGGRAILDQIEAKLGLKPEKLQAARESLAEYGNMSSASVLFVMDHLRKRSAKNGAKTTGEGHDWGVLFGFGPGLTLETVVLHSVAI</sequence>
<keyword evidence="3" id="KW-0012">Acyltransferase</keyword>
<evidence type="ECO:0000313" key="6">
    <source>
        <dbReference type="EMBL" id="GKV27591.1"/>
    </source>
</evidence>
<dbReference type="CDD" id="cd00831">
    <property type="entry name" value="CHS_like"/>
    <property type="match status" value="1"/>
</dbReference>
<dbReference type="GO" id="GO:0016747">
    <property type="term" value="F:acyltransferase activity, transferring groups other than amino-acyl groups"/>
    <property type="evidence" value="ECO:0007669"/>
    <property type="project" value="InterPro"/>
</dbReference>
<dbReference type="PROSITE" id="PS00441">
    <property type="entry name" value="CHALCONE_SYNTH"/>
    <property type="match status" value="1"/>
</dbReference>
<name>A0AAV5KSG7_9ROSI</name>
<dbReference type="SUPFAM" id="SSF53901">
    <property type="entry name" value="Thiolase-like"/>
    <property type="match status" value="2"/>
</dbReference>
<comment type="similarity">
    <text evidence="1 3">Belongs to the thiolase-like superfamily. Chalcone/stilbene synthases family.</text>
</comment>
<reference evidence="6 7" key="1">
    <citation type="journal article" date="2021" name="Commun. Biol.">
        <title>The genome of Shorea leprosula (Dipterocarpaceae) highlights the ecological relevance of drought in aseasonal tropical rainforests.</title>
        <authorList>
            <person name="Ng K.K.S."/>
            <person name="Kobayashi M.J."/>
            <person name="Fawcett J.A."/>
            <person name="Hatakeyama M."/>
            <person name="Paape T."/>
            <person name="Ng C.H."/>
            <person name="Ang C.C."/>
            <person name="Tnah L.H."/>
            <person name="Lee C.T."/>
            <person name="Nishiyama T."/>
            <person name="Sese J."/>
            <person name="O'Brien M.J."/>
            <person name="Copetti D."/>
            <person name="Mohd Noor M.I."/>
            <person name="Ong R.C."/>
            <person name="Putra M."/>
            <person name="Sireger I.Z."/>
            <person name="Indrioko S."/>
            <person name="Kosugi Y."/>
            <person name="Izuno A."/>
            <person name="Isagi Y."/>
            <person name="Lee S.L."/>
            <person name="Shimizu K.K."/>
        </authorList>
    </citation>
    <scope>NUCLEOTIDE SEQUENCE [LARGE SCALE GENOMIC DNA]</scope>
    <source>
        <strain evidence="6">214</strain>
    </source>
</reference>
<dbReference type="Proteomes" id="UP001054252">
    <property type="component" value="Unassembled WGS sequence"/>
</dbReference>
<feature type="domain" description="Chalcone/stilbene synthase N-terminal" evidence="4">
    <location>
        <begin position="5"/>
        <end position="228"/>
    </location>
</feature>
<accession>A0AAV5KSG7</accession>
<dbReference type="InterPro" id="IPR016039">
    <property type="entry name" value="Thiolase-like"/>
</dbReference>
<dbReference type="GO" id="GO:0005783">
    <property type="term" value="C:endoplasmic reticulum"/>
    <property type="evidence" value="ECO:0007669"/>
    <property type="project" value="UniProtKB-ARBA"/>
</dbReference>
<proteinExistence type="inferred from homology"/>
<feature type="domain" description="Chalcone/stilbene synthase C-terminal" evidence="5">
    <location>
        <begin position="238"/>
        <end position="387"/>
    </location>
</feature>
<dbReference type="Pfam" id="PF02797">
    <property type="entry name" value="Chal_sti_synt_C"/>
    <property type="match status" value="1"/>
</dbReference>